<evidence type="ECO:0000313" key="2">
    <source>
        <dbReference type="Proteomes" id="UP001187192"/>
    </source>
</evidence>
<evidence type="ECO:0000313" key="1">
    <source>
        <dbReference type="EMBL" id="GMN38738.1"/>
    </source>
</evidence>
<comment type="caution">
    <text evidence="1">The sequence shown here is derived from an EMBL/GenBank/DDBJ whole genome shotgun (WGS) entry which is preliminary data.</text>
</comment>
<dbReference type="Proteomes" id="UP001187192">
    <property type="component" value="Unassembled WGS sequence"/>
</dbReference>
<reference evidence="1" key="1">
    <citation type="submission" date="2023-07" db="EMBL/GenBank/DDBJ databases">
        <title>draft genome sequence of fig (Ficus carica).</title>
        <authorList>
            <person name="Takahashi T."/>
            <person name="Nishimura K."/>
        </authorList>
    </citation>
    <scope>NUCLEOTIDE SEQUENCE</scope>
</reference>
<organism evidence="1 2">
    <name type="scientific">Ficus carica</name>
    <name type="common">Common fig</name>
    <dbReference type="NCBI Taxonomy" id="3494"/>
    <lineage>
        <taxon>Eukaryota</taxon>
        <taxon>Viridiplantae</taxon>
        <taxon>Streptophyta</taxon>
        <taxon>Embryophyta</taxon>
        <taxon>Tracheophyta</taxon>
        <taxon>Spermatophyta</taxon>
        <taxon>Magnoliopsida</taxon>
        <taxon>eudicotyledons</taxon>
        <taxon>Gunneridae</taxon>
        <taxon>Pentapetalae</taxon>
        <taxon>rosids</taxon>
        <taxon>fabids</taxon>
        <taxon>Rosales</taxon>
        <taxon>Moraceae</taxon>
        <taxon>Ficeae</taxon>
        <taxon>Ficus</taxon>
    </lineage>
</organism>
<dbReference type="EMBL" id="BTGU01000008">
    <property type="protein sequence ID" value="GMN38738.1"/>
    <property type="molecule type" value="Genomic_DNA"/>
</dbReference>
<sequence length="110" mass="12134">MPMKSGILVACGQPLVMLRLDPLMIAEVDATRVVHAVNCGDSLTEEGPVSNDILELFSVSPQWSCSAKFHEANEVAHCLIAFVFNLEIEVYGWDKVPRFIAPMVLVDLAY</sequence>
<protein>
    <submittedName>
        <fullName evidence="1">Uncharacterized protein</fullName>
    </submittedName>
</protein>
<accession>A0AA88CXK7</accession>
<keyword evidence="2" id="KW-1185">Reference proteome</keyword>
<proteinExistence type="predicted"/>
<name>A0AA88CXK7_FICCA</name>
<dbReference type="AlphaFoldDB" id="A0AA88CXK7"/>
<gene>
    <name evidence="1" type="ORF">TIFTF001_007962</name>
</gene>